<evidence type="ECO:0000256" key="1">
    <source>
        <dbReference type="SAM" id="Phobius"/>
    </source>
</evidence>
<keyword evidence="1" id="KW-0812">Transmembrane</keyword>
<dbReference type="Pfam" id="PF13930">
    <property type="entry name" value="Endonuclea_NS_2"/>
    <property type="match status" value="1"/>
</dbReference>
<keyword evidence="4" id="KW-1185">Reference proteome</keyword>
<evidence type="ECO:0000259" key="2">
    <source>
        <dbReference type="Pfam" id="PF13930"/>
    </source>
</evidence>
<feature type="domain" description="Type VII secretion system protein EssD-like" evidence="2">
    <location>
        <begin position="112"/>
        <end position="246"/>
    </location>
</feature>
<comment type="caution">
    <text evidence="3">The sequence shown here is derived from an EMBL/GenBank/DDBJ whole genome shotgun (WGS) entry which is preliminary data.</text>
</comment>
<accession>A0A2A5S2J8</accession>
<dbReference type="Gene3D" id="3.40.570.10">
    <property type="entry name" value="Extracellular Endonuclease, subunit A"/>
    <property type="match status" value="1"/>
</dbReference>
<evidence type="ECO:0000313" key="4">
    <source>
        <dbReference type="Proteomes" id="UP000242246"/>
    </source>
</evidence>
<gene>
    <name evidence="3" type="ORF">RU87_GL000889</name>
</gene>
<keyword evidence="1" id="KW-0472">Membrane</keyword>
<sequence>MKKSEEKQLIKAAQHLFKRLTKTQQIIALLVVAVGFGTYYVVSKSSNHQTQQQVQQHLQQQEKVVTATNASEFLNLTWDGSDTYYVKINGGKSTFSASELTQNDKTDYWVNFSKQDQLNRANQANARLSYTQYMKVKKMKRPRIPYNPVGWYYNHRSNNQDITFHNTPVTLYNRSHLIAWMFSGDAGSPKNLVTGTRAMNSPGMQDFETKISDVLYRDKLHVRYQVTPIYQDSELLPRGIHMMAKSVEDDGKVCDINVYVFNVQPNYTLDYTTGVGTKK</sequence>
<evidence type="ECO:0000313" key="3">
    <source>
        <dbReference type="EMBL" id="PCS07670.1"/>
    </source>
</evidence>
<dbReference type="EMBL" id="JXJX01000003">
    <property type="protein sequence ID" value="PCS07670.1"/>
    <property type="molecule type" value="Genomic_DNA"/>
</dbReference>
<name>A0A2A5S2J8_9LACT</name>
<reference evidence="3 4" key="1">
    <citation type="submission" date="2014-12" db="EMBL/GenBank/DDBJ databases">
        <title>Draft genome sequences of 10 type strains of Lactococcus.</title>
        <authorList>
            <person name="Sun Z."/>
            <person name="Zhong Z."/>
            <person name="Liu W."/>
            <person name="Zhang W."/>
            <person name="Zhang H."/>
        </authorList>
    </citation>
    <scope>NUCLEOTIDE SEQUENCE [LARGE SCALE GENOMIC DNA]</scope>
    <source>
        <strain evidence="3 4">DSM 20686</strain>
    </source>
</reference>
<dbReference type="InterPro" id="IPR044929">
    <property type="entry name" value="DNA/RNA_non-sp_Endonuclease_sf"/>
</dbReference>
<proteinExistence type="predicted"/>
<keyword evidence="1" id="KW-1133">Transmembrane helix</keyword>
<dbReference type="AlphaFoldDB" id="A0A2A5S2J8"/>
<feature type="transmembrane region" description="Helical" evidence="1">
    <location>
        <begin position="26"/>
        <end position="42"/>
    </location>
</feature>
<dbReference type="OrthoDB" id="9783680at2"/>
<dbReference type="Proteomes" id="UP000242246">
    <property type="component" value="Unassembled WGS sequence"/>
</dbReference>
<dbReference type="RefSeq" id="WP_068160397.1">
    <property type="nucleotide sequence ID" value="NZ_JXJX01000003.1"/>
</dbReference>
<protein>
    <submittedName>
        <fullName evidence="3">DNA-entry nuclease (Competence-specific nuclease)</fullName>
    </submittedName>
</protein>
<organism evidence="3 4">
    <name type="scientific">Pseudolactococcus plantarum</name>
    <dbReference type="NCBI Taxonomy" id="1365"/>
    <lineage>
        <taxon>Bacteria</taxon>
        <taxon>Bacillati</taxon>
        <taxon>Bacillota</taxon>
        <taxon>Bacilli</taxon>
        <taxon>Lactobacillales</taxon>
        <taxon>Streptococcaceae</taxon>
        <taxon>Pseudolactococcus</taxon>
    </lineage>
</organism>
<dbReference type="STRING" id="1348632.GCA_001591745_00314"/>
<dbReference type="InterPro" id="IPR044927">
    <property type="entry name" value="Endonuclea_NS_2"/>
</dbReference>